<gene>
    <name evidence="2" type="ORF">YBN1229_v1_2706</name>
</gene>
<dbReference type="InterPro" id="IPR015001">
    <property type="entry name" value="DUF1850"/>
</dbReference>
<dbReference type="OrthoDB" id="5298197at2"/>
<evidence type="ECO:0000313" key="2">
    <source>
        <dbReference type="EMBL" id="CPR20654.1"/>
    </source>
</evidence>
<keyword evidence="1" id="KW-0732">Signal</keyword>
<organism evidence="2 3">
    <name type="scientific">Candidatus Filomicrobium marinum</name>
    <dbReference type="NCBI Taxonomy" id="1608628"/>
    <lineage>
        <taxon>Bacteria</taxon>
        <taxon>Pseudomonadati</taxon>
        <taxon>Pseudomonadota</taxon>
        <taxon>Alphaproteobacteria</taxon>
        <taxon>Hyphomicrobiales</taxon>
        <taxon>Hyphomicrobiaceae</taxon>
        <taxon>Filomicrobium</taxon>
    </lineage>
</organism>
<evidence type="ECO:0008006" key="4">
    <source>
        <dbReference type="Google" id="ProtNLM"/>
    </source>
</evidence>
<dbReference type="KEGG" id="fil:BN1229_v1_3217"/>
<feature type="signal peptide" evidence="1">
    <location>
        <begin position="1"/>
        <end position="22"/>
    </location>
</feature>
<dbReference type="EMBL" id="LN829119">
    <property type="protein sequence ID" value="CPR20654.1"/>
    <property type="molecule type" value="Genomic_DNA"/>
</dbReference>
<keyword evidence="3" id="KW-1185">Reference proteome</keyword>
<feature type="chain" id="PRO_5002306228" description="DUF1850 domain-containing protein" evidence="1">
    <location>
        <begin position="23"/>
        <end position="123"/>
    </location>
</feature>
<sequence>MSLCLLASGKLTVIAASAFTLAWTHSVERIAWEEDWKLTPRGLEIVEARVKGSGAGMEPPEGAVLSKGWWHYKPPLAPIKELHLAASGATAPWSLCTLKGCVKISPDPEMEAATLGRCAESVD</sequence>
<dbReference type="Pfam" id="PF08905">
    <property type="entry name" value="DUF1850"/>
    <property type="match status" value="1"/>
</dbReference>
<protein>
    <recommendedName>
        <fullName evidence="4">DUF1850 domain-containing protein</fullName>
    </recommendedName>
</protein>
<dbReference type="AlphaFoldDB" id="A0A0D6JH24"/>
<reference evidence="3" key="1">
    <citation type="submission" date="2015-02" db="EMBL/GenBank/DDBJ databases">
        <authorList>
            <person name="Chooi Y.-H."/>
        </authorList>
    </citation>
    <scope>NUCLEOTIDE SEQUENCE [LARGE SCALE GENOMIC DNA]</scope>
    <source>
        <strain evidence="3">strain Y</strain>
    </source>
</reference>
<proteinExistence type="predicted"/>
<dbReference type="KEGG" id="fiy:BN1229_v1_2706"/>
<dbReference type="Proteomes" id="UP000033187">
    <property type="component" value="Chromosome 1"/>
</dbReference>
<evidence type="ECO:0000256" key="1">
    <source>
        <dbReference type="SAM" id="SignalP"/>
    </source>
</evidence>
<accession>A0A0D6JH24</accession>
<evidence type="ECO:0000313" key="3">
    <source>
        <dbReference type="Proteomes" id="UP000033187"/>
    </source>
</evidence>
<name>A0A0D6JH24_9HYPH</name>
<dbReference type="RefSeq" id="WP_046479057.1">
    <property type="nucleotide sequence ID" value="NZ_LN829118.1"/>
</dbReference>